<reference evidence="11" key="1">
    <citation type="submission" date="2003-08" db="EMBL/GenBank/DDBJ databases">
        <authorList>
            <person name="Birren B."/>
            <person name="Nusbaum C."/>
            <person name="Abebe A."/>
            <person name="Abouelleil A."/>
            <person name="Adekoya E."/>
            <person name="Ait-zahra M."/>
            <person name="Allen N."/>
            <person name="Allen T."/>
            <person name="An P."/>
            <person name="Anderson M."/>
            <person name="Anderson S."/>
            <person name="Arachchi H."/>
            <person name="Armbruster J."/>
            <person name="Bachantsang P."/>
            <person name="Baldwin J."/>
            <person name="Barry A."/>
            <person name="Bayul T."/>
            <person name="Blitshsteyn B."/>
            <person name="Bloom T."/>
            <person name="Blye J."/>
            <person name="Boguslavskiy L."/>
            <person name="Borowsky M."/>
            <person name="Boukhgalter B."/>
            <person name="Brunache A."/>
            <person name="Butler J."/>
            <person name="Calixte N."/>
            <person name="Calvo S."/>
            <person name="Camarata J."/>
            <person name="Campo K."/>
            <person name="Chang J."/>
            <person name="Cheshatsang Y."/>
            <person name="Citroen M."/>
            <person name="Collymore A."/>
            <person name="Considine T."/>
            <person name="Cook A."/>
            <person name="Cooke P."/>
            <person name="Corum B."/>
            <person name="Cuomo C."/>
            <person name="David R."/>
            <person name="Dawoe T."/>
            <person name="Degray S."/>
            <person name="Dodge S."/>
            <person name="Dooley K."/>
            <person name="Dorje P."/>
            <person name="Dorjee K."/>
            <person name="Dorris L."/>
            <person name="Duffey N."/>
            <person name="Dupes A."/>
            <person name="Elkins T."/>
            <person name="Engels R."/>
            <person name="Erickson J."/>
            <person name="Farina A."/>
            <person name="Faro S."/>
            <person name="Ferreira P."/>
            <person name="Fischer H."/>
            <person name="Fitzgerald M."/>
            <person name="Foley K."/>
            <person name="Gage D."/>
            <person name="Galagan J."/>
            <person name="Gearin G."/>
            <person name="Gnerre S."/>
            <person name="Gnirke A."/>
            <person name="Goyette A."/>
            <person name="Graham J."/>
            <person name="Grandbois E."/>
            <person name="Gyaltsen K."/>
            <person name="Hafez N."/>
            <person name="Hagopian D."/>
            <person name="Hagos B."/>
            <person name="Hall J."/>
            <person name="Hatcher B."/>
            <person name="Heller A."/>
            <person name="Higgins H."/>
            <person name="Honan T."/>
            <person name="Horn A."/>
            <person name="Houde N."/>
            <person name="Hughes L."/>
            <person name="Hulme W."/>
            <person name="Husby E."/>
            <person name="Iliev I."/>
            <person name="Jaffe D."/>
            <person name="Jones C."/>
            <person name="Kamal M."/>
            <person name="Kamat A."/>
            <person name="Kamvysselis M."/>
            <person name="Karlsson E."/>
            <person name="Kells C."/>
            <person name="Kieu A."/>
            <person name="Kisner P."/>
            <person name="Kodira C."/>
            <person name="Kulbokas E."/>
            <person name="Labutti K."/>
            <person name="Lama D."/>
            <person name="Landers T."/>
            <person name="Leger J."/>
            <person name="Levine S."/>
            <person name="Lewis D."/>
            <person name="Lewis T."/>
            <person name="Lindblad-toh K."/>
            <person name="Liu X."/>
            <person name="Lokyitsang T."/>
            <person name="Lokyitsang Y."/>
            <person name="Lucien O."/>
            <person name="Lui A."/>
            <person name="Ma L.J."/>
            <person name="Mabbitt R."/>
            <person name="Macdonald J."/>
            <person name="Maclean C."/>
            <person name="Major J."/>
            <person name="Manning J."/>
            <person name="Marabella R."/>
            <person name="Maru K."/>
            <person name="Matthews C."/>
            <person name="Mauceli E."/>
            <person name="Mccarthy M."/>
            <person name="Mcdonough S."/>
            <person name="Mcghee T."/>
            <person name="Meldrim J."/>
            <person name="Meneus L."/>
            <person name="Mesirov J."/>
            <person name="Mihalev A."/>
            <person name="Mihova T."/>
            <person name="Mikkelsen T."/>
            <person name="Mlenga V."/>
            <person name="Moru K."/>
            <person name="Mozes J."/>
            <person name="Mulrain L."/>
            <person name="Munson G."/>
            <person name="Naylor J."/>
            <person name="Newes C."/>
            <person name="Nguyen C."/>
            <person name="Nguyen N."/>
            <person name="Nguyen T."/>
            <person name="Nicol R."/>
            <person name="Nielsen C."/>
            <person name="Nizzari M."/>
            <person name="Norbu C."/>
            <person name="Norbu N."/>
            <person name="O'donnell P."/>
            <person name="Okoawo O."/>
            <person name="O'leary S."/>
            <person name="Omotosho B."/>
            <person name="O'neill K."/>
            <person name="Osman S."/>
            <person name="Parker S."/>
            <person name="Perrin D."/>
            <person name="Phunkhang P."/>
            <person name="Piqani B."/>
            <person name="Purcell S."/>
            <person name="Rachupka T."/>
            <person name="Ramasamy U."/>
            <person name="Rameau R."/>
            <person name="Ray V."/>
            <person name="Raymond C."/>
            <person name="Retta R."/>
            <person name="Richardson S."/>
            <person name="Rise C."/>
            <person name="Rodriguez J."/>
            <person name="Rogers J."/>
            <person name="Rogov P."/>
            <person name="Rutman M."/>
            <person name="Schupbach R."/>
            <person name="Seaman C."/>
            <person name="Settipalli S."/>
            <person name="Sharpe T."/>
            <person name="Sheridan J."/>
            <person name="Sherpa N."/>
            <person name="Shi J."/>
            <person name="Smirnov S."/>
            <person name="Smith C."/>
            <person name="Sougnez C."/>
            <person name="Spencer B."/>
            <person name="Stalker J."/>
            <person name="Stange-thomann N."/>
            <person name="Stavropoulos S."/>
            <person name="Stetson K."/>
            <person name="Stone C."/>
            <person name="Stone S."/>
            <person name="Stubbs M."/>
            <person name="Talamas J."/>
            <person name="Tchuinga P."/>
            <person name="Tenzing P."/>
            <person name="Tesfaye S."/>
            <person name="Theodore J."/>
            <person name="Thoulutsang Y."/>
            <person name="Topham K."/>
            <person name="Towey S."/>
            <person name="Tsamla T."/>
            <person name="Tsomo N."/>
            <person name="Vallee D."/>
            <person name="Vassiliev H."/>
            <person name="Venkataraman V."/>
            <person name="Vinson J."/>
            <person name="Vo A."/>
            <person name="Wade C."/>
            <person name="Wang S."/>
            <person name="Wangchuk T."/>
            <person name="Wangdi T."/>
            <person name="Whittaker C."/>
            <person name="Wilkinson J."/>
            <person name="Wu Y."/>
            <person name="Wyman D."/>
            <person name="Yadav S."/>
            <person name="Yang S."/>
            <person name="Yang X."/>
            <person name="Yeager S."/>
            <person name="Yee E."/>
            <person name="Young G."/>
            <person name="Zainoun J."/>
            <person name="Zembeck L."/>
            <person name="Zimmer A."/>
            <person name="Zody M."/>
            <person name="Lander E."/>
        </authorList>
    </citation>
    <scope>NUCLEOTIDE SEQUENCE [LARGE SCALE GENOMIC DNA]</scope>
</reference>
<dbReference type="eggNOG" id="KOG3708">
    <property type="taxonomic scope" value="Eukaryota"/>
</dbReference>
<dbReference type="PANTHER" id="PTHR12369:SF17">
    <property type="entry name" value="CHONDROITIN SULFATE SYNTHASE 1-LIKE"/>
    <property type="match status" value="1"/>
</dbReference>
<evidence type="ECO:0000256" key="9">
    <source>
        <dbReference type="RuleBase" id="RU364016"/>
    </source>
</evidence>
<keyword evidence="7 9" id="KW-0333">Golgi apparatus</keyword>
<accession>H2Y7S0</accession>
<evidence type="ECO:0000256" key="5">
    <source>
        <dbReference type="ARBA" id="ARBA00022968"/>
    </source>
</evidence>
<comment type="similarity">
    <text evidence="2 9">Belongs to the chondroitin N-acetylgalactosaminyltransferase family.</text>
</comment>
<evidence type="ECO:0000256" key="1">
    <source>
        <dbReference type="ARBA" id="ARBA00004447"/>
    </source>
</evidence>
<dbReference type="GO" id="GO:0032580">
    <property type="term" value="C:Golgi cisterna membrane"/>
    <property type="evidence" value="ECO:0007669"/>
    <property type="project" value="UniProtKB-SubCell"/>
</dbReference>
<evidence type="ECO:0000256" key="3">
    <source>
        <dbReference type="ARBA" id="ARBA00022679"/>
    </source>
</evidence>
<comment type="subcellular location">
    <subcellularLocation>
        <location evidence="1 9">Golgi apparatus</location>
        <location evidence="1 9">Golgi stack membrane</location>
        <topology evidence="1 9">Single-pass type II membrane protein</topology>
    </subcellularLocation>
</comment>
<keyword evidence="5 9" id="KW-0735">Signal-anchor</keyword>
<dbReference type="EC" id="2.4.1.-" evidence="9"/>
<proteinExistence type="inferred from homology"/>
<reference evidence="10" key="2">
    <citation type="submission" date="2025-08" db="UniProtKB">
        <authorList>
            <consortium name="Ensembl"/>
        </authorList>
    </citation>
    <scope>IDENTIFICATION</scope>
</reference>
<sequence>MYRVHRHYTSMMLNDTVQHMKALRNDLDYSNFRLPMDEQRLLATRKQIPAAYKPNHLNEVSAWKAFGTDSIYSLAAGEVTSDITNDILADLKQIGETGIDEAIGFPQQQFTYSHVSDGYVRSDPVRGTDYLLDVYFNSRTDGVSDEIRRVHLVRPLDEVEVTHTRRQSSTDKDGATSFHIILPISKSRGSDLDVFMRNQFEPGFLSSTSVRANLVVVPLDDASKPQSPTIHEVVSWYRVKYPSSAIDVIEPPVVPTAEAAYFHALHNIQQQQEPSSQSPLVLFTSTNLTVTSHVFYSCLFRTGVSDVTQSDSIYSNYNFVDYKSRKKRSNKPFSQIYQPVPFRVFPAASGLQAVGDTSRKISSEIGFWDDSAAFGEEGNSIIAPLCGRLDDLRP</sequence>
<dbReference type="HOGENOM" id="CLU_701217_0_0_1"/>
<dbReference type="STRING" id="51511.ENSCSAVP00000001368"/>
<dbReference type="Ensembl" id="ENSCSAVT00000001384.1">
    <property type="protein sequence ID" value="ENSCSAVP00000001368.1"/>
    <property type="gene ID" value="ENSCSAVG00000000759.1"/>
</dbReference>
<evidence type="ECO:0000256" key="7">
    <source>
        <dbReference type="ARBA" id="ARBA00023034"/>
    </source>
</evidence>
<dbReference type="AlphaFoldDB" id="H2Y7S0"/>
<dbReference type="Proteomes" id="UP000007875">
    <property type="component" value="Unassembled WGS sequence"/>
</dbReference>
<name>H2Y7S0_CIOSA</name>
<dbReference type="InParanoid" id="H2Y7S0"/>
<keyword evidence="4" id="KW-0812">Transmembrane</keyword>
<dbReference type="OMA" id="HALHNIQ"/>
<protein>
    <recommendedName>
        <fullName evidence="9">Hexosyltransferase</fullName>
        <ecNumber evidence="9">2.4.1.-</ecNumber>
    </recommendedName>
</protein>
<organism evidence="10 11">
    <name type="scientific">Ciona savignyi</name>
    <name type="common">Pacific transparent sea squirt</name>
    <dbReference type="NCBI Taxonomy" id="51511"/>
    <lineage>
        <taxon>Eukaryota</taxon>
        <taxon>Metazoa</taxon>
        <taxon>Chordata</taxon>
        <taxon>Tunicata</taxon>
        <taxon>Ascidiacea</taxon>
        <taxon>Phlebobranchia</taxon>
        <taxon>Cionidae</taxon>
        <taxon>Ciona</taxon>
    </lineage>
</organism>
<dbReference type="PANTHER" id="PTHR12369">
    <property type="entry name" value="CHONDROITIN SYNTHASE"/>
    <property type="match status" value="1"/>
</dbReference>
<dbReference type="InterPro" id="IPR051227">
    <property type="entry name" value="CS_glycosyltransferase"/>
</dbReference>
<keyword evidence="11" id="KW-1185">Reference proteome</keyword>
<keyword evidence="3 9" id="KW-0808">Transferase</keyword>
<dbReference type="InterPro" id="IPR008428">
    <property type="entry name" value="Chond_GalNAc"/>
</dbReference>
<evidence type="ECO:0000313" key="10">
    <source>
        <dbReference type="Ensembl" id="ENSCSAVP00000001368.1"/>
    </source>
</evidence>
<keyword evidence="6" id="KW-1133">Transmembrane helix</keyword>
<dbReference type="GO" id="GO:0047238">
    <property type="term" value="F:glucuronosyl-N-acetylgalactosaminyl-proteoglycan 4-beta-N-acetylgalactosaminyltransferase activity"/>
    <property type="evidence" value="ECO:0007669"/>
    <property type="project" value="TreeGrafter"/>
</dbReference>
<dbReference type="Pfam" id="PF05679">
    <property type="entry name" value="CHGN"/>
    <property type="match status" value="1"/>
</dbReference>
<evidence type="ECO:0000256" key="6">
    <source>
        <dbReference type="ARBA" id="ARBA00022989"/>
    </source>
</evidence>
<evidence type="ECO:0000256" key="8">
    <source>
        <dbReference type="ARBA" id="ARBA00023136"/>
    </source>
</evidence>
<evidence type="ECO:0000256" key="2">
    <source>
        <dbReference type="ARBA" id="ARBA00009239"/>
    </source>
</evidence>
<keyword evidence="8" id="KW-0472">Membrane</keyword>
<reference evidence="10" key="3">
    <citation type="submission" date="2025-09" db="UniProtKB">
        <authorList>
            <consortium name="Ensembl"/>
        </authorList>
    </citation>
    <scope>IDENTIFICATION</scope>
</reference>
<evidence type="ECO:0000256" key="4">
    <source>
        <dbReference type="ARBA" id="ARBA00022692"/>
    </source>
</evidence>
<evidence type="ECO:0000313" key="11">
    <source>
        <dbReference type="Proteomes" id="UP000007875"/>
    </source>
</evidence>